<evidence type="ECO:0000313" key="1">
    <source>
        <dbReference type="EMBL" id="KAI0038431.1"/>
    </source>
</evidence>
<name>A0ACB8R4G1_9AGAM</name>
<keyword evidence="2" id="KW-1185">Reference proteome</keyword>
<comment type="caution">
    <text evidence="1">The sequence shown here is derived from an EMBL/GenBank/DDBJ whole genome shotgun (WGS) entry which is preliminary data.</text>
</comment>
<dbReference type="Proteomes" id="UP000814033">
    <property type="component" value="Unassembled WGS sequence"/>
</dbReference>
<proteinExistence type="predicted"/>
<organism evidence="1 2">
    <name type="scientific">Auriscalpium vulgare</name>
    <dbReference type="NCBI Taxonomy" id="40419"/>
    <lineage>
        <taxon>Eukaryota</taxon>
        <taxon>Fungi</taxon>
        <taxon>Dikarya</taxon>
        <taxon>Basidiomycota</taxon>
        <taxon>Agaricomycotina</taxon>
        <taxon>Agaricomycetes</taxon>
        <taxon>Russulales</taxon>
        <taxon>Auriscalpiaceae</taxon>
        <taxon>Auriscalpium</taxon>
    </lineage>
</organism>
<evidence type="ECO:0000313" key="2">
    <source>
        <dbReference type="Proteomes" id="UP000814033"/>
    </source>
</evidence>
<sequence>MSSLRAPSFDMGNASRSAALSLLLYDYLMTFDAEVNYVWRQRKCTWSFWLYMFNRFFPIAWILFASIALTFDNVLTKVILQMRVYALYELSKRLRYLLLVGCIAELGTMVALVPSSVVHFARLHGISTATGCYYASSTAGMTMFWIPALVFEPMLCLLVAWKAWGAAVARLMRVRKPRVREVAGVPLDFDEVPPLATIMARDSLVYFLGIYSVMVAITIAVGAEIDEFLAVVQPYVQSTVSKQCFDFASQMDVCPSICAGLPDRPAHARAHAHRQHAFVHARR</sequence>
<dbReference type="EMBL" id="MU276504">
    <property type="protein sequence ID" value="KAI0038431.1"/>
    <property type="molecule type" value="Genomic_DNA"/>
</dbReference>
<reference evidence="1" key="2">
    <citation type="journal article" date="2022" name="New Phytol.">
        <title>Evolutionary transition to the ectomycorrhizal habit in the genomes of a hyperdiverse lineage of mushroom-forming fungi.</title>
        <authorList>
            <person name="Looney B."/>
            <person name="Miyauchi S."/>
            <person name="Morin E."/>
            <person name="Drula E."/>
            <person name="Courty P.E."/>
            <person name="Kohler A."/>
            <person name="Kuo A."/>
            <person name="LaButti K."/>
            <person name="Pangilinan J."/>
            <person name="Lipzen A."/>
            <person name="Riley R."/>
            <person name="Andreopoulos W."/>
            <person name="He G."/>
            <person name="Johnson J."/>
            <person name="Nolan M."/>
            <person name="Tritt A."/>
            <person name="Barry K.W."/>
            <person name="Grigoriev I.V."/>
            <person name="Nagy L.G."/>
            <person name="Hibbett D."/>
            <person name="Henrissat B."/>
            <person name="Matheny P.B."/>
            <person name="Labbe J."/>
            <person name="Martin F.M."/>
        </authorList>
    </citation>
    <scope>NUCLEOTIDE SEQUENCE</scope>
    <source>
        <strain evidence="1">FP105234-sp</strain>
    </source>
</reference>
<gene>
    <name evidence="1" type="ORF">FA95DRAFT_1567752</name>
</gene>
<reference evidence="1" key="1">
    <citation type="submission" date="2021-02" db="EMBL/GenBank/DDBJ databases">
        <authorList>
            <consortium name="DOE Joint Genome Institute"/>
            <person name="Ahrendt S."/>
            <person name="Looney B.P."/>
            <person name="Miyauchi S."/>
            <person name="Morin E."/>
            <person name="Drula E."/>
            <person name="Courty P.E."/>
            <person name="Chicoki N."/>
            <person name="Fauchery L."/>
            <person name="Kohler A."/>
            <person name="Kuo A."/>
            <person name="Labutti K."/>
            <person name="Pangilinan J."/>
            <person name="Lipzen A."/>
            <person name="Riley R."/>
            <person name="Andreopoulos W."/>
            <person name="He G."/>
            <person name="Johnson J."/>
            <person name="Barry K.W."/>
            <person name="Grigoriev I.V."/>
            <person name="Nagy L."/>
            <person name="Hibbett D."/>
            <person name="Henrissat B."/>
            <person name="Matheny P.B."/>
            <person name="Labbe J."/>
            <person name="Martin F."/>
        </authorList>
    </citation>
    <scope>NUCLEOTIDE SEQUENCE</scope>
    <source>
        <strain evidence="1">FP105234-sp</strain>
    </source>
</reference>
<accession>A0ACB8R4G1</accession>
<protein>
    <submittedName>
        <fullName evidence="1">Uncharacterized protein</fullName>
    </submittedName>
</protein>